<keyword evidence="1" id="KW-0472">Membrane</keyword>
<evidence type="ECO:0000313" key="2">
    <source>
        <dbReference type="EMBL" id="SEL09071.1"/>
    </source>
</evidence>
<proteinExistence type="predicted"/>
<dbReference type="EMBL" id="FOAA01000009">
    <property type="protein sequence ID" value="SEL09071.1"/>
    <property type="molecule type" value="Genomic_DNA"/>
</dbReference>
<evidence type="ECO:0000313" key="3">
    <source>
        <dbReference type="Proteomes" id="UP000199256"/>
    </source>
</evidence>
<dbReference type="OrthoDB" id="5794896at2"/>
<dbReference type="RefSeq" id="WP_090253604.1">
    <property type="nucleotide sequence ID" value="NZ_FOAA01000009.1"/>
</dbReference>
<feature type="transmembrane region" description="Helical" evidence="1">
    <location>
        <begin position="21"/>
        <end position="40"/>
    </location>
</feature>
<accession>A0A1H7MDA5</accession>
<sequence length="124" mass="14104">MISKEEFTAHREQFEAFVATVHRFAALLFGITFLGYGAAVWVWFEGATWTALIIATLSYLFFRQFRRLSVNLARVKLTPRPEAREMLLLVDNALDEHKPHQVLAHLEGQVGAARKQDQDASSTD</sequence>
<reference evidence="3" key="1">
    <citation type="submission" date="2016-10" db="EMBL/GenBank/DDBJ databases">
        <authorList>
            <person name="Varghese N."/>
            <person name="Submissions S."/>
        </authorList>
    </citation>
    <scope>NUCLEOTIDE SEQUENCE [LARGE SCALE GENOMIC DNA]</scope>
    <source>
        <strain evidence="3">DSM 241</strain>
    </source>
</reference>
<dbReference type="AlphaFoldDB" id="A0A1H7MDA5"/>
<gene>
    <name evidence="2" type="ORF">SAMN05444515_10953</name>
</gene>
<protein>
    <submittedName>
        <fullName evidence="2">Uncharacterized protein</fullName>
    </submittedName>
</protein>
<dbReference type="STRING" id="1396821.SAMN05444515_10953"/>
<keyword evidence="1" id="KW-0812">Transmembrane</keyword>
<keyword evidence="3" id="KW-1185">Reference proteome</keyword>
<evidence type="ECO:0000256" key="1">
    <source>
        <dbReference type="SAM" id="Phobius"/>
    </source>
</evidence>
<organism evidence="2 3">
    <name type="scientific">Ectothiorhodospira marina</name>
    <dbReference type="NCBI Taxonomy" id="1396821"/>
    <lineage>
        <taxon>Bacteria</taxon>
        <taxon>Pseudomonadati</taxon>
        <taxon>Pseudomonadota</taxon>
        <taxon>Gammaproteobacteria</taxon>
        <taxon>Chromatiales</taxon>
        <taxon>Ectothiorhodospiraceae</taxon>
        <taxon>Ectothiorhodospira</taxon>
    </lineage>
</organism>
<dbReference type="Proteomes" id="UP000199256">
    <property type="component" value="Unassembled WGS sequence"/>
</dbReference>
<name>A0A1H7MDA5_9GAMM</name>
<feature type="transmembrane region" description="Helical" evidence="1">
    <location>
        <begin position="46"/>
        <end position="62"/>
    </location>
</feature>
<keyword evidence="1" id="KW-1133">Transmembrane helix</keyword>